<organism evidence="3 4">
    <name type="scientific">Pseudonocardia alaniniphila</name>
    <dbReference type="NCBI Taxonomy" id="75291"/>
    <lineage>
        <taxon>Bacteria</taxon>
        <taxon>Bacillati</taxon>
        <taxon>Actinomycetota</taxon>
        <taxon>Actinomycetes</taxon>
        <taxon>Pseudonocardiales</taxon>
        <taxon>Pseudonocardiaceae</taxon>
        <taxon>Pseudonocardia</taxon>
    </lineage>
</organism>
<feature type="domain" description="AB hydrolase-1" evidence="2">
    <location>
        <begin position="31"/>
        <end position="272"/>
    </location>
</feature>
<accession>A0ABS9TEK4</accession>
<dbReference type="InterPro" id="IPR029058">
    <property type="entry name" value="AB_hydrolase_fold"/>
</dbReference>
<dbReference type="SUPFAM" id="SSF53474">
    <property type="entry name" value="alpha/beta-Hydrolases"/>
    <property type="match status" value="1"/>
</dbReference>
<dbReference type="InterPro" id="IPR000073">
    <property type="entry name" value="AB_hydrolase_1"/>
</dbReference>
<proteinExistence type="predicted"/>
<evidence type="ECO:0000256" key="1">
    <source>
        <dbReference type="ARBA" id="ARBA00022801"/>
    </source>
</evidence>
<reference evidence="3 4" key="1">
    <citation type="submission" date="2022-03" db="EMBL/GenBank/DDBJ databases">
        <title>Pseudonocardia alaer sp. nov., a novel actinomycete isolated from reed forest soil.</title>
        <authorList>
            <person name="Wang L."/>
        </authorList>
    </citation>
    <scope>NUCLEOTIDE SEQUENCE [LARGE SCALE GENOMIC DNA]</scope>
    <source>
        <strain evidence="3 4">Y-16303</strain>
    </source>
</reference>
<evidence type="ECO:0000313" key="3">
    <source>
        <dbReference type="EMBL" id="MCH6166965.1"/>
    </source>
</evidence>
<dbReference type="Proteomes" id="UP001299970">
    <property type="component" value="Unassembled WGS sequence"/>
</dbReference>
<keyword evidence="4" id="KW-1185">Reference proteome</keyword>
<keyword evidence="1 3" id="KW-0378">Hydrolase</keyword>
<evidence type="ECO:0000313" key="4">
    <source>
        <dbReference type="Proteomes" id="UP001299970"/>
    </source>
</evidence>
<dbReference type="PRINTS" id="PR00111">
    <property type="entry name" value="ABHYDROLASE"/>
</dbReference>
<comment type="caution">
    <text evidence="3">The sequence shown here is derived from an EMBL/GenBank/DDBJ whole genome shotgun (WGS) entry which is preliminary data.</text>
</comment>
<dbReference type="RefSeq" id="WP_241037027.1">
    <property type="nucleotide sequence ID" value="NZ_BAAAJF010000036.1"/>
</dbReference>
<dbReference type="Gene3D" id="3.40.50.1820">
    <property type="entry name" value="alpha/beta hydrolase"/>
    <property type="match status" value="1"/>
</dbReference>
<dbReference type="InterPro" id="IPR000639">
    <property type="entry name" value="Epox_hydrolase-like"/>
</dbReference>
<dbReference type="EMBL" id="JAKXMK010000011">
    <property type="protein sequence ID" value="MCH6166965.1"/>
    <property type="molecule type" value="Genomic_DNA"/>
</dbReference>
<name>A0ABS9TEK4_9PSEU</name>
<sequence>MTGERDPHEFEATRIGLSGATLNVIDVGTGPAVLLLHGFPDRATMWRYQIRALVDAGHRVIAPDLRGFGDSDRPADPGAYSLAALTTDVTDLLDHCGVDHVSIAAHDWGAPIGWGLAATAPDRVRHLAALSVGHPEAFMSAGLEQKQLSWYMLWFQFQAAEEQLPLDDWAMFRRWIHGGIPRGQDPDVDRQLADLERPGALVAGLNWYRANMPPVVFAQDSFGVDLPPVTCPVLAIHGEHDPALGERQIIESKKYVTGPWRYVKLPGVGHFLPVTARERVNELLTEFFA</sequence>
<gene>
    <name evidence="3" type="ORF">MMF94_14850</name>
</gene>
<dbReference type="PANTHER" id="PTHR43329">
    <property type="entry name" value="EPOXIDE HYDROLASE"/>
    <property type="match status" value="1"/>
</dbReference>
<dbReference type="PRINTS" id="PR00412">
    <property type="entry name" value="EPOXHYDRLASE"/>
</dbReference>
<evidence type="ECO:0000259" key="2">
    <source>
        <dbReference type="Pfam" id="PF00561"/>
    </source>
</evidence>
<protein>
    <submittedName>
        <fullName evidence="3">Alpha/beta hydrolase</fullName>
    </submittedName>
</protein>
<dbReference type="GO" id="GO:0016787">
    <property type="term" value="F:hydrolase activity"/>
    <property type="evidence" value="ECO:0007669"/>
    <property type="project" value="UniProtKB-KW"/>
</dbReference>
<dbReference type="Pfam" id="PF00561">
    <property type="entry name" value="Abhydrolase_1"/>
    <property type="match status" value="1"/>
</dbReference>